<dbReference type="RefSeq" id="WP_320202375.1">
    <property type="nucleotide sequence ID" value="NZ_CP192781.1"/>
</dbReference>
<dbReference type="Pfam" id="PF11836">
    <property type="entry name" value="Phage_TAC_11"/>
    <property type="match status" value="1"/>
</dbReference>
<proteinExistence type="predicted"/>
<name>A0AAW9FF33_9HYPH</name>
<dbReference type="AlphaFoldDB" id="A0AAW9FF33"/>
<dbReference type="EMBL" id="JAVRAF010000001">
    <property type="protein sequence ID" value="MDX8301224.1"/>
    <property type="molecule type" value="Genomic_DNA"/>
</dbReference>
<gene>
    <name evidence="1" type="ORF">RMR22_03120</name>
</gene>
<organism evidence="1">
    <name type="scientific">Agrobacterium rosae</name>
    <dbReference type="NCBI Taxonomy" id="1972867"/>
    <lineage>
        <taxon>Bacteria</taxon>
        <taxon>Pseudomonadati</taxon>
        <taxon>Pseudomonadota</taxon>
        <taxon>Alphaproteobacteria</taxon>
        <taxon>Hyphomicrobiales</taxon>
        <taxon>Rhizobiaceae</taxon>
        <taxon>Rhizobium/Agrobacterium group</taxon>
        <taxon>Agrobacterium</taxon>
    </lineage>
</organism>
<protein>
    <submittedName>
        <fullName evidence="1">Gene transfer agent family protein</fullName>
    </submittedName>
</protein>
<reference evidence="1" key="1">
    <citation type="journal article" date="2023" name="Phytobiomes J">
        <title>Deciphering the key players within the bacterial microbiota associated with aerial crown gall tumors on rhododendron: Insights into the gallobiome.</title>
        <authorList>
            <person name="Kuzmanovic N."/>
            <person name="Nesme J."/>
            <person name="Wolf J."/>
            <person name="Neumann-Schaal M."/>
            <person name="Petersen J."/>
            <person name="Fernandez-Gnecco G."/>
            <person name="Sproeer C."/>
            <person name="Bunk B."/>
            <person name="Overmann J."/>
            <person name="Sorensen S.J."/>
            <person name="Idczak E."/>
            <person name="Smalla K."/>
        </authorList>
    </citation>
    <scope>NUCLEOTIDE SEQUENCE</scope>
    <source>
        <strain evidence="1">Rho-11.1</strain>
    </source>
</reference>
<sequence>MHHTAYFGDGEKTFALTTEMIHELERTTGIGIAALYARFMRQDFHFADMIEIIRTGLIGGGTSPLEAQTLIDTYAKPRPIMEVFPLAFYILDARWNGTPEAPAIPVDDTDDDFPAPVDIEVWRGGKLDRLISAAATGDMSAAINASLEQVAE</sequence>
<accession>A0AAW9FF33</accession>
<evidence type="ECO:0000313" key="1">
    <source>
        <dbReference type="EMBL" id="MDX8301224.1"/>
    </source>
</evidence>
<comment type="caution">
    <text evidence="1">The sequence shown here is derived from an EMBL/GenBank/DDBJ whole genome shotgun (WGS) entry which is preliminary data.</text>
</comment>
<dbReference type="InterPro" id="IPR021791">
    <property type="entry name" value="Phage_TAC_11"/>
</dbReference>